<dbReference type="InterPro" id="IPR014044">
    <property type="entry name" value="CAP_dom"/>
</dbReference>
<organism evidence="5 6">
    <name type="scientific">Thecamonas trahens ATCC 50062</name>
    <dbReference type="NCBI Taxonomy" id="461836"/>
    <lineage>
        <taxon>Eukaryota</taxon>
        <taxon>Apusozoa</taxon>
        <taxon>Apusomonadida</taxon>
        <taxon>Apusomonadidae</taxon>
        <taxon>Thecamonas</taxon>
    </lineage>
</organism>
<reference evidence="5 6" key="1">
    <citation type="submission" date="2010-05" db="EMBL/GenBank/DDBJ databases">
        <title>The Genome Sequence of Thecamonas trahens ATCC 50062.</title>
        <authorList>
            <consortium name="The Broad Institute Genome Sequencing Platform"/>
            <person name="Russ C."/>
            <person name="Cuomo C."/>
            <person name="Shea T."/>
            <person name="Young S.K."/>
            <person name="Zeng Q."/>
            <person name="Koehrsen M."/>
            <person name="Haas B."/>
            <person name="Borodovsky M."/>
            <person name="Guigo R."/>
            <person name="Alvarado L."/>
            <person name="Berlin A."/>
            <person name="Bochicchio J."/>
            <person name="Borenstein D."/>
            <person name="Chapman S."/>
            <person name="Chen Z."/>
            <person name="Freedman E."/>
            <person name="Gellesch M."/>
            <person name="Goldberg J."/>
            <person name="Griggs A."/>
            <person name="Gujja S."/>
            <person name="Heilman E."/>
            <person name="Heiman D."/>
            <person name="Hepburn T."/>
            <person name="Howarth C."/>
            <person name="Jen D."/>
            <person name="Larson L."/>
            <person name="Mehta T."/>
            <person name="Park D."/>
            <person name="Pearson M."/>
            <person name="Roberts A."/>
            <person name="Saif S."/>
            <person name="Shenoy N."/>
            <person name="Sisk P."/>
            <person name="Stolte C."/>
            <person name="Sykes S."/>
            <person name="Thomson T."/>
            <person name="Walk T."/>
            <person name="White J."/>
            <person name="Yandava C."/>
            <person name="Burger G."/>
            <person name="Gray M.W."/>
            <person name="Holland P.W.H."/>
            <person name="King N."/>
            <person name="Lang F.B.F."/>
            <person name="Roger A.J."/>
            <person name="Ruiz-Trillo I."/>
            <person name="Lander E."/>
            <person name="Nusbaum C."/>
        </authorList>
    </citation>
    <scope>NUCLEOTIDE SEQUENCE [LARGE SCALE GENOMIC DNA]</scope>
    <source>
        <strain evidence="5 6">ATCC 50062</strain>
    </source>
</reference>
<dbReference type="Pfam" id="PF00412">
    <property type="entry name" value="LIM"/>
    <property type="match status" value="1"/>
</dbReference>
<evidence type="ECO:0000259" key="4">
    <source>
        <dbReference type="PROSITE" id="PS50023"/>
    </source>
</evidence>
<keyword evidence="1 3" id="KW-0479">Metal-binding</keyword>
<dbReference type="RefSeq" id="XP_013759202.1">
    <property type="nucleotide sequence ID" value="XM_013903748.1"/>
</dbReference>
<evidence type="ECO:0000256" key="3">
    <source>
        <dbReference type="PROSITE-ProRule" id="PRU00125"/>
    </source>
</evidence>
<keyword evidence="2 3" id="KW-0862">Zinc</keyword>
<dbReference type="STRING" id="461836.A0A0L0D698"/>
<dbReference type="PROSITE" id="PS00478">
    <property type="entry name" value="LIM_DOMAIN_1"/>
    <property type="match status" value="1"/>
</dbReference>
<dbReference type="Proteomes" id="UP000054408">
    <property type="component" value="Unassembled WGS sequence"/>
</dbReference>
<keyword evidence="6" id="KW-1185">Reference proteome</keyword>
<evidence type="ECO:0000313" key="6">
    <source>
        <dbReference type="Proteomes" id="UP000054408"/>
    </source>
</evidence>
<sequence length="233" mass="24465">MLRLPGQTPILTAEGVAALDEAIDVLVEIAAPLPLLTPYRGLAAAAAEHCADLARTGEASHFGSDGSAPAQRVERYGKWRVATAENISYGGESAFRIMAKLLIDDGVPDRGHRATMLDPEYACVGIAVASHPVYNTVAVFEFAAVFEDALAIAPPPSLLSDPTCLTPNAAPPDEGTGPPCAGCGERIVRTGTRALNKEWHPECLKCAVCGDVLNGDFFTKNGASSSMPILTHR</sequence>
<evidence type="ECO:0000256" key="1">
    <source>
        <dbReference type="ARBA" id="ARBA00022723"/>
    </source>
</evidence>
<proteinExistence type="predicted"/>
<protein>
    <submittedName>
        <fullName evidence="5">Allergen V5/Tpx-1 family protein</fullName>
    </submittedName>
</protein>
<dbReference type="SUPFAM" id="SSF57716">
    <property type="entry name" value="Glucocorticoid receptor-like (DNA-binding domain)"/>
    <property type="match status" value="1"/>
</dbReference>
<dbReference type="GO" id="GO:0046872">
    <property type="term" value="F:metal ion binding"/>
    <property type="evidence" value="ECO:0007669"/>
    <property type="project" value="UniProtKB-KW"/>
</dbReference>
<dbReference type="SUPFAM" id="SSF55797">
    <property type="entry name" value="PR-1-like"/>
    <property type="match status" value="1"/>
</dbReference>
<dbReference type="OrthoDB" id="308255at2759"/>
<dbReference type="Gene3D" id="3.40.33.10">
    <property type="entry name" value="CAP"/>
    <property type="match status" value="1"/>
</dbReference>
<dbReference type="Pfam" id="PF00188">
    <property type="entry name" value="CAP"/>
    <property type="match status" value="1"/>
</dbReference>
<dbReference type="GeneID" id="25563518"/>
<dbReference type="EMBL" id="GL349448">
    <property type="protein sequence ID" value="KNC47720.1"/>
    <property type="molecule type" value="Genomic_DNA"/>
</dbReference>
<dbReference type="CDD" id="cd08368">
    <property type="entry name" value="LIM"/>
    <property type="match status" value="1"/>
</dbReference>
<feature type="domain" description="LIM zinc-binding" evidence="4">
    <location>
        <begin position="178"/>
        <end position="233"/>
    </location>
</feature>
<dbReference type="CDD" id="cd05379">
    <property type="entry name" value="CAP_bacterial"/>
    <property type="match status" value="1"/>
</dbReference>
<dbReference type="InterPro" id="IPR035940">
    <property type="entry name" value="CAP_sf"/>
</dbReference>
<keyword evidence="3" id="KW-0440">LIM domain</keyword>
<dbReference type="AlphaFoldDB" id="A0A0L0D698"/>
<dbReference type="eggNOG" id="ENOG502S55K">
    <property type="taxonomic scope" value="Eukaryota"/>
</dbReference>
<dbReference type="PANTHER" id="PTHR31157:SF1">
    <property type="entry name" value="SCP DOMAIN-CONTAINING PROTEIN"/>
    <property type="match status" value="1"/>
</dbReference>
<evidence type="ECO:0000313" key="5">
    <source>
        <dbReference type="EMBL" id="KNC47720.1"/>
    </source>
</evidence>
<dbReference type="PANTHER" id="PTHR31157">
    <property type="entry name" value="SCP DOMAIN-CONTAINING PROTEIN"/>
    <property type="match status" value="1"/>
</dbReference>
<dbReference type="SMART" id="SM00132">
    <property type="entry name" value="LIM"/>
    <property type="match status" value="1"/>
</dbReference>
<name>A0A0L0D698_THETB</name>
<gene>
    <name evidence="5" type="ORF">AMSG_03951</name>
</gene>
<dbReference type="Gene3D" id="2.10.110.10">
    <property type="entry name" value="Cysteine Rich Protein"/>
    <property type="match status" value="1"/>
</dbReference>
<accession>A0A0L0D698</accession>
<evidence type="ECO:0000256" key="2">
    <source>
        <dbReference type="ARBA" id="ARBA00022833"/>
    </source>
</evidence>
<dbReference type="PROSITE" id="PS50023">
    <property type="entry name" value="LIM_DOMAIN_2"/>
    <property type="match status" value="1"/>
</dbReference>
<dbReference type="InterPro" id="IPR001781">
    <property type="entry name" value="Znf_LIM"/>
</dbReference>